<dbReference type="PANTHER" id="PTHR31434:SF2">
    <property type="entry name" value="S PHASE CYCLIN A-ASSOCIATED PROTEIN IN THE ENDOPLASMIC RETICULUM"/>
    <property type="match status" value="1"/>
</dbReference>
<evidence type="ECO:0000259" key="2">
    <source>
        <dbReference type="Pfam" id="PF12874"/>
    </source>
</evidence>
<evidence type="ECO:0000313" key="3">
    <source>
        <dbReference type="EMBL" id="CAD7661603.1"/>
    </source>
</evidence>
<accession>A0A7R9MJW0</accession>
<evidence type="ECO:0000313" key="4">
    <source>
        <dbReference type="Proteomes" id="UP000728032"/>
    </source>
</evidence>
<organism evidence="3">
    <name type="scientific">Oppiella nova</name>
    <dbReference type="NCBI Taxonomy" id="334625"/>
    <lineage>
        <taxon>Eukaryota</taxon>
        <taxon>Metazoa</taxon>
        <taxon>Ecdysozoa</taxon>
        <taxon>Arthropoda</taxon>
        <taxon>Chelicerata</taxon>
        <taxon>Arachnida</taxon>
        <taxon>Acari</taxon>
        <taxon>Acariformes</taxon>
        <taxon>Sarcoptiformes</taxon>
        <taxon>Oribatida</taxon>
        <taxon>Brachypylina</taxon>
        <taxon>Oppioidea</taxon>
        <taxon>Oppiidae</taxon>
        <taxon>Oppiella</taxon>
    </lineage>
</organism>
<name>A0A7R9MJW0_9ACAR</name>
<sequence length="464" mass="52039">MDALYAQKNEELQKKIQQKHDESARRHEESLAQIRQKALELSVRKSSTVGNDDAPVCEPYDTCKMCQLCQVMIKSEVFLFGHLRGKRHNAAICEQNGGKVPTNEELENFNVKYIVEAPVDADKKSIQSCDNERLKAARKRSKKLKQRLAAKAVQFEQNVGQKGSQPALSSKSIQSVNKNKISKIFKDLSTLSADTQITGHWPSNMTHSLERNLNELEKLFRGKGVTDSLYFHSLNGTQLLTKMLSRITNGTKERPTSLTDRSNAKLAAVYELVCSQHWDVSDYVLQSNLMMELLDILCHRINLLDTTLISTTGPTTCDTVVGALCQLLSTIFDTLYAHYSRLVDPTDDCLAFNHLIQDVISYIVSVGMIDKLSLMMVNTRNSIREPIDDCPEMTQCWRSIISLFSSVSKLMALKVENRFGSKLAEDETQLMLTFQMTHICGVVSLIYGVLLHSGAPVRSDGDAP</sequence>
<dbReference type="InterPro" id="IPR036236">
    <property type="entry name" value="Znf_C2H2_sf"/>
</dbReference>
<dbReference type="InterPro" id="IPR013087">
    <property type="entry name" value="Znf_C2H2_type"/>
</dbReference>
<protein>
    <recommendedName>
        <fullName evidence="2">C2H2-type domain-containing protein</fullName>
    </recommendedName>
</protein>
<evidence type="ECO:0000256" key="1">
    <source>
        <dbReference type="SAM" id="MobiDB-lite"/>
    </source>
</evidence>
<dbReference type="Pfam" id="PF12874">
    <property type="entry name" value="zf-met"/>
    <property type="match status" value="1"/>
</dbReference>
<dbReference type="EMBL" id="OC939144">
    <property type="protein sequence ID" value="CAD7661603.1"/>
    <property type="molecule type" value="Genomic_DNA"/>
</dbReference>
<dbReference type="EMBL" id="CAJPVJ010024319">
    <property type="protein sequence ID" value="CAG2178739.1"/>
    <property type="molecule type" value="Genomic_DNA"/>
</dbReference>
<dbReference type="OrthoDB" id="313366at2759"/>
<feature type="domain" description="C2H2-type" evidence="2">
    <location>
        <begin position="65"/>
        <end position="88"/>
    </location>
</feature>
<reference evidence="3" key="1">
    <citation type="submission" date="2020-11" db="EMBL/GenBank/DDBJ databases">
        <authorList>
            <person name="Tran Van P."/>
        </authorList>
    </citation>
    <scope>NUCLEOTIDE SEQUENCE</scope>
</reference>
<feature type="non-terminal residue" evidence="3">
    <location>
        <position position="1"/>
    </location>
</feature>
<proteinExistence type="predicted"/>
<feature type="compositionally biased region" description="Basic and acidic residues" evidence="1">
    <location>
        <begin position="8"/>
        <end position="30"/>
    </location>
</feature>
<keyword evidence="4" id="KW-1185">Reference proteome</keyword>
<feature type="region of interest" description="Disordered" evidence="1">
    <location>
        <begin position="1"/>
        <end position="30"/>
    </location>
</feature>
<dbReference type="SUPFAM" id="SSF57667">
    <property type="entry name" value="beta-beta-alpha zinc fingers"/>
    <property type="match status" value="1"/>
</dbReference>
<dbReference type="Proteomes" id="UP000728032">
    <property type="component" value="Unassembled WGS sequence"/>
</dbReference>
<dbReference type="AlphaFoldDB" id="A0A7R9MJW0"/>
<dbReference type="PANTHER" id="PTHR31434">
    <property type="entry name" value="S PHASE CYCLIN A-ASSOCIATED PROTEIN IN THE ENDOPLASMIC RETICULUM"/>
    <property type="match status" value="1"/>
</dbReference>
<gene>
    <name evidence="3" type="ORF">ONB1V03_LOCUS18164</name>
</gene>